<dbReference type="AlphaFoldDB" id="A0A4U8WA25"/>
<organism evidence="2 3">
    <name type="scientific">Chryseobacterium taihuense</name>
    <dbReference type="NCBI Taxonomy" id="1141221"/>
    <lineage>
        <taxon>Bacteria</taxon>
        <taxon>Pseudomonadati</taxon>
        <taxon>Bacteroidota</taxon>
        <taxon>Flavobacteriia</taxon>
        <taxon>Flavobacteriales</taxon>
        <taxon>Weeksellaceae</taxon>
        <taxon>Chryseobacterium group</taxon>
        <taxon>Chryseobacterium</taxon>
    </lineage>
</organism>
<reference evidence="2 3" key="1">
    <citation type="submission" date="2019-02" db="EMBL/GenBank/DDBJ databases">
        <authorList>
            <consortium name="Pathogen Informatics"/>
        </authorList>
    </citation>
    <scope>NUCLEOTIDE SEQUENCE [LARGE SCALE GENOMIC DNA]</scope>
    <source>
        <strain evidence="2 3">3012STDY6944375</strain>
    </source>
</reference>
<name>A0A4U8WA25_9FLAO</name>
<dbReference type="EMBL" id="LR215974">
    <property type="protein sequence ID" value="VFB03127.1"/>
    <property type="molecule type" value="Genomic_DNA"/>
</dbReference>
<evidence type="ECO:0000313" key="2">
    <source>
        <dbReference type="EMBL" id="VFB03127.1"/>
    </source>
</evidence>
<dbReference type="Proteomes" id="UP000290013">
    <property type="component" value="Chromosome"/>
</dbReference>
<protein>
    <recommendedName>
        <fullName evidence="4">Outer membrane protein beta-barrel domain-containing protein</fullName>
    </recommendedName>
</protein>
<gene>
    <name evidence="2" type="ORF">NCTC12078_01116</name>
</gene>
<dbReference type="RefSeq" id="WP_130913817.1">
    <property type="nucleotide sequence ID" value="NZ_LR215974.1"/>
</dbReference>
<accession>A0A4U8WA25</accession>
<sequence length="222" mass="23808">MFKKLIIAGVIIAPFLLSAQDTEVKVSESKVAIIPSVGYAWRLAKMPSGISKDTRDYLKGLKSGVDVGVSAYYIIKGNSGVGLKYSGYFASSNGRITVQDTNGQNISGNVSTKDQIHFIGAAYMFSNFSQDTKHKLFYDVALGVITYNTTTGNIKGTGSNLGAEINFAYQYAVTNNIFIGPKIGMTGGTLSKMKFNGTTVDLGDEKEGLTRLSLSAAATFRF</sequence>
<evidence type="ECO:0008006" key="4">
    <source>
        <dbReference type="Google" id="ProtNLM"/>
    </source>
</evidence>
<proteinExistence type="predicted"/>
<evidence type="ECO:0000313" key="3">
    <source>
        <dbReference type="Proteomes" id="UP000290013"/>
    </source>
</evidence>
<dbReference type="KEGG" id="ctai:NCTC12078_01116"/>
<feature type="chain" id="PRO_5020946601" description="Outer membrane protein beta-barrel domain-containing protein" evidence="1">
    <location>
        <begin position="20"/>
        <end position="222"/>
    </location>
</feature>
<feature type="signal peptide" evidence="1">
    <location>
        <begin position="1"/>
        <end position="19"/>
    </location>
</feature>
<evidence type="ECO:0000256" key="1">
    <source>
        <dbReference type="SAM" id="SignalP"/>
    </source>
</evidence>
<keyword evidence="1" id="KW-0732">Signal</keyword>